<evidence type="ECO:0000313" key="2">
    <source>
        <dbReference type="EMBL" id="SAK88630.1"/>
    </source>
</evidence>
<protein>
    <submittedName>
        <fullName evidence="2">Uncharacterized protein</fullName>
    </submittedName>
</protein>
<name>A0A158D2Q1_9BURK</name>
<evidence type="ECO:0000256" key="1">
    <source>
        <dbReference type="SAM" id="MobiDB-lite"/>
    </source>
</evidence>
<organism evidence="2 3">
    <name type="scientific">Caballeronia fortuita</name>
    <dbReference type="NCBI Taxonomy" id="1777138"/>
    <lineage>
        <taxon>Bacteria</taxon>
        <taxon>Pseudomonadati</taxon>
        <taxon>Pseudomonadota</taxon>
        <taxon>Betaproteobacteria</taxon>
        <taxon>Burkholderiales</taxon>
        <taxon>Burkholderiaceae</taxon>
        <taxon>Caballeronia</taxon>
    </lineage>
</organism>
<dbReference type="STRING" id="1777138.AWB77_04805"/>
<comment type="caution">
    <text evidence="2">The sequence shown here is derived from an EMBL/GenBank/DDBJ whole genome shotgun (WGS) entry which is preliminary data.</text>
</comment>
<dbReference type="Proteomes" id="UP000054903">
    <property type="component" value="Unassembled WGS sequence"/>
</dbReference>
<accession>A0A158D2Q1</accession>
<sequence>MITGRTRYRLGWRGKVVLQVQCWARQWTAGRWPGAAPWAERWRDATFRDVLDIPEGRVTPERPPVQRAPRPPRGDE</sequence>
<dbReference type="EMBL" id="FCNX02000013">
    <property type="protein sequence ID" value="SAK88630.1"/>
    <property type="molecule type" value="Genomic_DNA"/>
</dbReference>
<gene>
    <name evidence="2" type="ORF">AWB77_04805</name>
</gene>
<reference evidence="2" key="1">
    <citation type="submission" date="2016-01" db="EMBL/GenBank/DDBJ databases">
        <authorList>
            <person name="Peeters C."/>
        </authorList>
    </citation>
    <scope>NUCLEOTIDE SEQUENCE</scope>
    <source>
        <strain evidence="2">LMG 29320</strain>
    </source>
</reference>
<evidence type="ECO:0000313" key="3">
    <source>
        <dbReference type="Proteomes" id="UP000054903"/>
    </source>
</evidence>
<proteinExistence type="predicted"/>
<keyword evidence="3" id="KW-1185">Reference proteome</keyword>
<dbReference type="AlphaFoldDB" id="A0A158D2Q1"/>
<feature type="region of interest" description="Disordered" evidence="1">
    <location>
        <begin position="54"/>
        <end position="76"/>
    </location>
</feature>